<dbReference type="Gene3D" id="1.10.510.10">
    <property type="entry name" value="Transferase(Phosphotransferase) domain 1"/>
    <property type="match status" value="1"/>
</dbReference>
<protein>
    <recommendedName>
        <fullName evidence="6">Protein kinase domain-containing protein</fullName>
    </recommendedName>
</protein>
<keyword evidence="1 5" id="KW-0418">Kinase</keyword>
<accession>A0ABR2KMZ3</accession>
<evidence type="ECO:0000313" key="7">
    <source>
        <dbReference type="EMBL" id="KAK8892287.1"/>
    </source>
</evidence>
<gene>
    <name evidence="7" type="ORF">M9Y10_029512</name>
</gene>
<keyword evidence="1 5" id="KW-0723">Serine/threonine-protein kinase</keyword>
<dbReference type="InterPro" id="IPR000719">
    <property type="entry name" value="Prot_kinase_dom"/>
</dbReference>
<feature type="domain" description="Protein kinase" evidence="6">
    <location>
        <begin position="17"/>
        <end position="294"/>
    </location>
</feature>
<dbReference type="PROSITE" id="PS50011">
    <property type="entry name" value="PROTEIN_KINASE_DOM"/>
    <property type="match status" value="1"/>
</dbReference>
<evidence type="ECO:0000313" key="8">
    <source>
        <dbReference type="Proteomes" id="UP001470230"/>
    </source>
</evidence>
<dbReference type="InterPro" id="IPR011009">
    <property type="entry name" value="Kinase-like_dom_sf"/>
</dbReference>
<dbReference type="PANTHER" id="PTHR23257">
    <property type="entry name" value="SERINE-THREONINE PROTEIN KINASE"/>
    <property type="match status" value="1"/>
</dbReference>
<comment type="caution">
    <text evidence="7">The sequence shown here is derived from an EMBL/GenBank/DDBJ whole genome shotgun (WGS) entry which is preliminary data.</text>
</comment>
<sequence>MLGGFGIHRLLVDVSKFKVIAKVGEGNFGEVKKALRPATKKTPEMTVAIKFLKSDNIRTSSALQAFHKEIECQAALHHPAVLPIIGYSIPFGGKGFYTVITEFMPKGSLFQLIKDVNSGNGPDDWENKKAINIFGIAAGMAYIHKKNIIHRDLKTDNVMLDDKYYPNICDFGFSKYYEEGVTDQLSMTMKIGTKAYMAPELVFGEGYSNKVDVFAYAIVLYEIFTLNKPYFDATFDLKKLTAYVNNGTRPTIKDGEVPEPFLQLIHDCWDNDPDHRPAFIDIVKEFIDNKEAYFGDIVASDSEFNLYIDDCIEPLGLSQ</sequence>
<dbReference type="EMBL" id="JAPFFF010000004">
    <property type="protein sequence ID" value="KAK8892287.1"/>
    <property type="molecule type" value="Genomic_DNA"/>
</dbReference>
<dbReference type="InterPro" id="IPR008271">
    <property type="entry name" value="Ser/Thr_kinase_AS"/>
</dbReference>
<dbReference type="PROSITE" id="PS00108">
    <property type="entry name" value="PROTEIN_KINASE_ST"/>
    <property type="match status" value="1"/>
</dbReference>
<dbReference type="Pfam" id="PF07714">
    <property type="entry name" value="PK_Tyr_Ser-Thr"/>
    <property type="match status" value="1"/>
</dbReference>
<keyword evidence="2 4" id="KW-0547">Nucleotide-binding</keyword>
<keyword evidence="3 4" id="KW-0067">ATP-binding</keyword>
<evidence type="ECO:0000256" key="3">
    <source>
        <dbReference type="ARBA" id="ARBA00022840"/>
    </source>
</evidence>
<feature type="binding site" evidence="4">
    <location>
        <position position="50"/>
    </location>
    <ligand>
        <name>ATP</name>
        <dbReference type="ChEBI" id="CHEBI:30616"/>
    </ligand>
</feature>
<dbReference type="InterPro" id="IPR050167">
    <property type="entry name" value="Ser_Thr_protein_kinase"/>
</dbReference>
<name>A0ABR2KMZ3_9EUKA</name>
<reference evidence="7 8" key="1">
    <citation type="submission" date="2024-04" db="EMBL/GenBank/DDBJ databases">
        <title>Tritrichomonas musculus Genome.</title>
        <authorList>
            <person name="Alves-Ferreira E."/>
            <person name="Grigg M."/>
            <person name="Lorenzi H."/>
            <person name="Galac M."/>
        </authorList>
    </citation>
    <scope>NUCLEOTIDE SEQUENCE [LARGE SCALE GENOMIC DNA]</scope>
    <source>
        <strain evidence="7 8">EAF2021</strain>
    </source>
</reference>
<dbReference type="InterPro" id="IPR017441">
    <property type="entry name" value="Protein_kinase_ATP_BS"/>
</dbReference>
<evidence type="ECO:0000256" key="2">
    <source>
        <dbReference type="ARBA" id="ARBA00022741"/>
    </source>
</evidence>
<keyword evidence="8" id="KW-1185">Reference proteome</keyword>
<comment type="similarity">
    <text evidence="5">Belongs to the protein kinase superfamily.</text>
</comment>
<organism evidence="7 8">
    <name type="scientific">Tritrichomonas musculus</name>
    <dbReference type="NCBI Taxonomy" id="1915356"/>
    <lineage>
        <taxon>Eukaryota</taxon>
        <taxon>Metamonada</taxon>
        <taxon>Parabasalia</taxon>
        <taxon>Tritrichomonadida</taxon>
        <taxon>Tritrichomonadidae</taxon>
        <taxon>Tritrichomonas</taxon>
    </lineage>
</organism>
<dbReference type="SUPFAM" id="SSF56112">
    <property type="entry name" value="Protein kinase-like (PK-like)"/>
    <property type="match status" value="1"/>
</dbReference>
<dbReference type="InterPro" id="IPR001245">
    <property type="entry name" value="Ser-Thr/Tyr_kinase_cat_dom"/>
</dbReference>
<dbReference type="PROSITE" id="PS00107">
    <property type="entry name" value="PROTEIN_KINASE_ATP"/>
    <property type="match status" value="1"/>
</dbReference>
<dbReference type="PRINTS" id="PR00109">
    <property type="entry name" value="TYRKINASE"/>
</dbReference>
<proteinExistence type="inferred from homology"/>
<evidence type="ECO:0000256" key="5">
    <source>
        <dbReference type="RuleBase" id="RU000304"/>
    </source>
</evidence>
<evidence type="ECO:0000256" key="4">
    <source>
        <dbReference type="PROSITE-ProRule" id="PRU10141"/>
    </source>
</evidence>
<dbReference type="PANTHER" id="PTHR23257:SF958">
    <property type="entry name" value="SERINE_THREONINE-PROTEIN KINASE WNK4"/>
    <property type="match status" value="1"/>
</dbReference>
<evidence type="ECO:0000259" key="6">
    <source>
        <dbReference type="PROSITE" id="PS50011"/>
    </source>
</evidence>
<evidence type="ECO:0000256" key="1">
    <source>
        <dbReference type="ARBA" id="ARBA00022527"/>
    </source>
</evidence>
<dbReference type="SMART" id="SM00220">
    <property type="entry name" value="S_TKc"/>
    <property type="match status" value="1"/>
</dbReference>
<keyword evidence="1 5" id="KW-0808">Transferase</keyword>
<dbReference type="Proteomes" id="UP001470230">
    <property type="component" value="Unassembled WGS sequence"/>
</dbReference>
<dbReference type="PIRSF" id="PIRSF000654">
    <property type="entry name" value="Integrin-linked_kinase"/>
    <property type="match status" value="1"/>
</dbReference>